<dbReference type="PANTHER" id="PTHR45947:SF3">
    <property type="entry name" value="SULFOQUINOVOSYL TRANSFERASE SQD2"/>
    <property type="match status" value="1"/>
</dbReference>
<feature type="domain" description="Glycosyl transferase family 1" evidence="1">
    <location>
        <begin position="222"/>
        <end position="380"/>
    </location>
</feature>
<dbReference type="Pfam" id="PF13439">
    <property type="entry name" value="Glyco_transf_4"/>
    <property type="match status" value="1"/>
</dbReference>
<accession>A0ABV5ASP2</accession>
<dbReference type="InterPro" id="IPR001296">
    <property type="entry name" value="Glyco_trans_1"/>
</dbReference>
<keyword evidence="3" id="KW-0328">Glycosyltransferase</keyword>
<comment type="caution">
    <text evidence="3">The sequence shown here is derived from an EMBL/GenBank/DDBJ whole genome shotgun (WGS) entry which is preliminary data.</text>
</comment>
<evidence type="ECO:0000259" key="2">
    <source>
        <dbReference type="Pfam" id="PF13439"/>
    </source>
</evidence>
<dbReference type="SUPFAM" id="SSF53756">
    <property type="entry name" value="UDP-Glycosyltransferase/glycogen phosphorylase"/>
    <property type="match status" value="1"/>
</dbReference>
<dbReference type="Gene3D" id="3.40.50.2000">
    <property type="entry name" value="Glycogen Phosphorylase B"/>
    <property type="match status" value="2"/>
</dbReference>
<dbReference type="EMBL" id="JBHHMI010000007">
    <property type="protein sequence ID" value="MFB5267225.1"/>
    <property type="molecule type" value="Genomic_DNA"/>
</dbReference>
<sequence length="412" mass="45574">MNILLATYWPIPHLGGVWPFMLQIKRGLEKLGHTVDLLGNGMDPPKFQMVNQGRGLGKEFILPVLERELNGATVPLLHVNAWVRGIEMDRYCMELSAAYFGLDHYDIIHTQDAISTIAMSRVKGKHTPLVASIHGSIAREVMLGLERDQGSACRQSPVWKYYWGLEHYGGVSADVTIASTNWMKNILVQQFAVPEQQITVFQYGLNTDKFWSVCASGTDMAAPPGKKVMICPARLVYIKGLHFLISALQQLKQRRSDWVCWIVGEGEKKGELMQQALQAGIGQDVMFLGHRMDIPALLQKADIFVHPSIQDNMPFSVIEAQILGLPAVVSNAGGLPEMVQHEVTGLVSPVGDVNALASHLEYLLSNDEARVNMGAAAKAWGAAHWSIDQMIGRILQVYEQVSEQAKEKGGVR</sequence>
<dbReference type="Pfam" id="PF00534">
    <property type="entry name" value="Glycos_transf_1"/>
    <property type="match status" value="1"/>
</dbReference>
<evidence type="ECO:0000259" key="1">
    <source>
        <dbReference type="Pfam" id="PF00534"/>
    </source>
</evidence>
<evidence type="ECO:0000313" key="4">
    <source>
        <dbReference type="Proteomes" id="UP001580346"/>
    </source>
</evidence>
<keyword evidence="4" id="KW-1185">Reference proteome</keyword>
<dbReference type="CDD" id="cd03801">
    <property type="entry name" value="GT4_PimA-like"/>
    <property type="match status" value="1"/>
</dbReference>
<evidence type="ECO:0000313" key="3">
    <source>
        <dbReference type="EMBL" id="MFB5267225.1"/>
    </source>
</evidence>
<name>A0ABV5ASP2_9BACL</name>
<gene>
    <name evidence="3" type="ORF">ACE41H_10565</name>
</gene>
<organism evidence="3 4">
    <name type="scientific">Paenibacillus enshidis</name>
    <dbReference type="NCBI Taxonomy" id="1458439"/>
    <lineage>
        <taxon>Bacteria</taxon>
        <taxon>Bacillati</taxon>
        <taxon>Bacillota</taxon>
        <taxon>Bacilli</taxon>
        <taxon>Bacillales</taxon>
        <taxon>Paenibacillaceae</taxon>
        <taxon>Paenibacillus</taxon>
    </lineage>
</organism>
<dbReference type="GO" id="GO:0016757">
    <property type="term" value="F:glycosyltransferase activity"/>
    <property type="evidence" value="ECO:0007669"/>
    <property type="project" value="UniProtKB-KW"/>
</dbReference>
<keyword evidence="3" id="KW-0808">Transferase</keyword>
<dbReference type="Proteomes" id="UP001580346">
    <property type="component" value="Unassembled WGS sequence"/>
</dbReference>
<protein>
    <submittedName>
        <fullName evidence="3">Glycosyltransferase family 4 protein</fullName>
        <ecNumber evidence="3">2.4.-.-</ecNumber>
    </submittedName>
</protein>
<dbReference type="InterPro" id="IPR028098">
    <property type="entry name" value="Glyco_trans_4-like_N"/>
</dbReference>
<dbReference type="EC" id="2.4.-.-" evidence="3"/>
<dbReference type="InterPro" id="IPR050194">
    <property type="entry name" value="Glycosyltransferase_grp1"/>
</dbReference>
<reference evidence="3 4" key="1">
    <citation type="submission" date="2024-09" db="EMBL/GenBank/DDBJ databases">
        <title>Paenibacillus zeirhizospherea sp. nov., isolated from surface of the maize (Zea mays) roots in a horticulture field, Hungary.</title>
        <authorList>
            <person name="Marton D."/>
            <person name="Farkas M."/>
            <person name="Bedics A."/>
            <person name="Toth E."/>
            <person name="Tancsics A."/>
            <person name="Boka K."/>
            <person name="Maroti G."/>
            <person name="Kriszt B."/>
            <person name="Cserhati M."/>
        </authorList>
    </citation>
    <scope>NUCLEOTIDE SEQUENCE [LARGE SCALE GENOMIC DNA]</scope>
    <source>
        <strain evidence="3 4">KCTC 33519</strain>
    </source>
</reference>
<feature type="domain" description="Glycosyltransferase subfamily 4-like N-terminal" evidence="2">
    <location>
        <begin position="15"/>
        <end position="208"/>
    </location>
</feature>
<dbReference type="PANTHER" id="PTHR45947">
    <property type="entry name" value="SULFOQUINOVOSYL TRANSFERASE SQD2"/>
    <property type="match status" value="1"/>
</dbReference>
<dbReference type="RefSeq" id="WP_375355193.1">
    <property type="nucleotide sequence ID" value="NZ_JBHHMI010000007.1"/>
</dbReference>
<proteinExistence type="predicted"/>